<evidence type="ECO:0000256" key="1">
    <source>
        <dbReference type="SAM" id="MobiDB-lite"/>
    </source>
</evidence>
<name>A0AAN6W5Z1_9PEZI</name>
<evidence type="ECO:0000256" key="2">
    <source>
        <dbReference type="SAM" id="Phobius"/>
    </source>
</evidence>
<keyword evidence="2" id="KW-0472">Membrane</keyword>
<comment type="caution">
    <text evidence="3">The sequence shown here is derived from an EMBL/GenBank/DDBJ whole genome shotgun (WGS) entry which is preliminary data.</text>
</comment>
<feature type="compositionally biased region" description="Polar residues" evidence="1">
    <location>
        <begin position="298"/>
        <end position="313"/>
    </location>
</feature>
<keyword evidence="2" id="KW-0812">Transmembrane</keyword>
<organism evidence="3 4">
    <name type="scientific">Triangularia setosa</name>
    <dbReference type="NCBI Taxonomy" id="2587417"/>
    <lineage>
        <taxon>Eukaryota</taxon>
        <taxon>Fungi</taxon>
        <taxon>Dikarya</taxon>
        <taxon>Ascomycota</taxon>
        <taxon>Pezizomycotina</taxon>
        <taxon>Sordariomycetes</taxon>
        <taxon>Sordariomycetidae</taxon>
        <taxon>Sordariales</taxon>
        <taxon>Podosporaceae</taxon>
        <taxon>Triangularia</taxon>
    </lineage>
</organism>
<proteinExistence type="predicted"/>
<dbReference type="Proteomes" id="UP001302321">
    <property type="component" value="Unassembled WGS sequence"/>
</dbReference>
<feature type="transmembrane region" description="Helical" evidence="2">
    <location>
        <begin position="404"/>
        <end position="428"/>
    </location>
</feature>
<sequence>MRDQLTRGMGQEHVLKHNSELWTLMDQRVPGTYTIICPRAPEVFPGQASLITDLPFPEEIWKHMTHKFHVHRSITRTILRNVAYFSAIRHRPKGSNDPFQISYTSRTTSSLPDDIALSSTYIPSLNSTFSVIYGSDEMQMETVWHRLQESASSYAHKHPFLMVGVFAELERERLVNLAEKLADQFTLSSDFLEAEDDNSSEGGSGSLTHAKMQDYLGICLKSRTLVDHIRSMKRQLSKIMTELDQMDEYWLSECYRSVFLSREECQHSRVSHEGKSEGQITKEEKVQAEIKVNEQEEATSAEQDAQLSSSSSKPGKDDEQQLEQERQALIEISNKMRQRIRDIMDEYEDKIDECKKMAQNLSLAMQAAWNQTARQDAAVNVRIAQANTTIALETKSESAMMRSIALLTMVFLPLSCVASVFSTTLFNWSPGEGEPVVSKYIWVLVVIAIVLTLLVVCIWYLFTDREKKREKERVKSWEIPLPGEMV</sequence>
<dbReference type="AlphaFoldDB" id="A0AAN6W5Z1"/>
<dbReference type="EMBL" id="MU866221">
    <property type="protein sequence ID" value="KAK4175751.1"/>
    <property type="molecule type" value="Genomic_DNA"/>
</dbReference>
<feature type="region of interest" description="Disordered" evidence="1">
    <location>
        <begin position="294"/>
        <end position="322"/>
    </location>
</feature>
<evidence type="ECO:0000313" key="3">
    <source>
        <dbReference type="EMBL" id="KAK4175751.1"/>
    </source>
</evidence>
<evidence type="ECO:0000313" key="4">
    <source>
        <dbReference type="Proteomes" id="UP001302321"/>
    </source>
</evidence>
<dbReference type="Gene3D" id="1.20.58.340">
    <property type="entry name" value="Magnesium transport protein CorA, transmembrane region"/>
    <property type="match status" value="1"/>
</dbReference>
<reference evidence="3" key="2">
    <citation type="submission" date="2023-05" db="EMBL/GenBank/DDBJ databases">
        <authorList>
            <consortium name="Lawrence Berkeley National Laboratory"/>
            <person name="Steindorff A."/>
            <person name="Hensen N."/>
            <person name="Bonometti L."/>
            <person name="Westerberg I."/>
            <person name="Brannstrom I.O."/>
            <person name="Guillou S."/>
            <person name="Cros-Aarteil S."/>
            <person name="Calhoun S."/>
            <person name="Haridas S."/>
            <person name="Kuo A."/>
            <person name="Mondo S."/>
            <person name="Pangilinan J."/>
            <person name="Riley R."/>
            <person name="Labutti K."/>
            <person name="Andreopoulos B."/>
            <person name="Lipzen A."/>
            <person name="Chen C."/>
            <person name="Yanf M."/>
            <person name="Daum C."/>
            <person name="Ng V."/>
            <person name="Clum A."/>
            <person name="Ohm R."/>
            <person name="Martin F."/>
            <person name="Silar P."/>
            <person name="Natvig D."/>
            <person name="Lalanne C."/>
            <person name="Gautier V."/>
            <person name="Ament-Velasquez S.L."/>
            <person name="Kruys A."/>
            <person name="Hutchinson M.I."/>
            <person name="Powell A.J."/>
            <person name="Barry K."/>
            <person name="Miller A.N."/>
            <person name="Grigoriev I.V."/>
            <person name="Debuchy R."/>
            <person name="Gladieux P."/>
            <person name="Thoren M.H."/>
            <person name="Johannesson H."/>
        </authorList>
    </citation>
    <scope>NUCLEOTIDE SEQUENCE</scope>
    <source>
        <strain evidence="3">CBS 892.96</strain>
    </source>
</reference>
<feature type="transmembrane region" description="Helical" evidence="2">
    <location>
        <begin position="440"/>
        <end position="462"/>
    </location>
</feature>
<keyword evidence="2" id="KW-1133">Transmembrane helix</keyword>
<reference evidence="3" key="1">
    <citation type="journal article" date="2023" name="Mol. Phylogenet. Evol.">
        <title>Genome-scale phylogeny and comparative genomics of the fungal order Sordariales.</title>
        <authorList>
            <person name="Hensen N."/>
            <person name="Bonometti L."/>
            <person name="Westerberg I."/>
            <person name="Brannstrom I.O."/>
            <person name="Guillou S."/>
            <person name="Cros-Aarteil S."/>
            <person name="Calhoun S."/>
            <person name="Haridas S."/>
            <person name="Kuo A."/>
            <person name="Mondo S."/>
            <person name="Pangilinan J."/>
            <person name="Riley R."/>
            <person name="LaButti K."/>
            <person name="Andreopoulos B."/>
            <person name="Lipzen A."/>
            <person name="Chen C."/>
            <person name="Yan M."/>
            <person name="Daum C."/>
            <person name="Ng V."/>
            <person name="Clum A."/>
            <person name="Steindorff A."/>
            <person name="Ohm R.A."/>
            <person name="Martin F."/>
            <person name="Silar P."/>
            <person name="Natvig D.O."/>
            <person name="Lalanne C."/>
            <person name="Gautier V."/>
            <person name="Ament-Velasquez S.L."/>
            <person name="Kruys A."/>
            <person name="Hutchinson M.I."/>
            <person name="Powell A.J."/>
            <person name="Barry K."/>
            <person name="Miller A.N."/>
            <person name="Grigoriev I.V."/>
            <person name="Debuchy R."/>
            <person name="Gladieux P."/>
            <person name="Hiltunen Thoren M."/>
            <person name="Johannesson H."/>
        </authorList>
    </citation>
    <scope>NUCLEOTIDE SEQUENCE</scope>
    <source>
        <strain evidence="3">CBS 892.96</strain>
    </source>
</reference>
<keyword evidence="4" id="KW-1185">Reference proteome</keyword>
<gene>
    <name evidence="3" type="ORF">QBC36DRAFT_330721</name>
</gene>
<accession>A0AAN6W5Z1</accession>
<protein>
    <submittedName>
        <fullName evidence="3">Uncharacterized protein</fullName>
    </submittedName>
</protein>